<protein>
    <submittedName>
        <fullName evidence="1">Phage tail protein, P2 protein I family</fullName>
    </submittedName>
</protein>
<dbReference type="EMBL" id="FPKR01000009">
    <property type="protein sequence ID" value="SFZ77575.1"/>
    <property type="molecule type" value="Genomic_DNA"/>
</dbReference>
<keyword evidence="2" id="KW-1185">Reference proteome</keyword>
<proteinExistence type="predicted"/>
<dbReference type="InterPro" id="IPR006521">
    <property type="entry name" value="Tail_protein_I"/>
</dbReference>
<organism evidence="1 2">
    <name type="scientific">Chitinimonas taiwanensis DSM 18899</name>
    <dbReference type="NCBI Taxonomy" id="1121279"/>
    <lineage>
        <taxon>Bacteria</taxon>
        <taxon>Pseudomonadati</taxon>
        <taxon>Pseudomonadota</taxon>
        <taxon>Betaproteobacteria</taxon>
        <taxon>Neisseriales</taxon>
        <taxon>Chitinibacteraceae</taxon>
        <taxon>Chitinimonas</taxon>
    </lineage>
</organism>
<gene>
    <name evidence="1" type="ORF">SAMN02745887_02499</name>
</gene>
<name>A0A1K2HLD4_9NEIS</name>
<dbReference type="NCBIfam" id="TIGR02242">
    <property type="entry name" value="tail_TIGR02242"/>
    <property type="match status" value="1"/>
</dbReference>
<evidence type="ECO:0000313" key="1">
    <source>
        <dbReference type="EMBL" id="SFZ77575.1"/>
    </source>
</evidence>
<dbReference type="RefSeq" id="WP_072429002.1">
    <property type="nucleotide sequence ID" value="NZ_FPKR01000009.1"/>
</dbReference>
<accession>A0A1K2HLD4</accession>
<dbReference type="Proteomes" id="UP000186513">
    <property type="component" value="Unassembled WGS sequence"/>
</dbReference>
<dbReference type="Pfam" id="PF09684">
    <property type="entry name" value="Tail_P2_I"/>
    <property type="match status" value="1"/>
</dbReference>
<dbReference type="STRING" id="1121279.SAMN02745887_02499"/>
<evidence type="ECO:0000313" key="2">
    <source>
        <dbReference type="Proteomes" id="UP000186513"/>
    </source>
</evidence>
<reference evidence="1 2" key="1">
    <citation type="submission" date="2016-11" db="EMBL/GenBank/DDBJ databases">
        <authorList>
            <person name="Jaros S."/>
            <person name="Januszkiewicz K."/>
            <person name="Wedrychowicz H."/>
        </authorList>
    </citation>
    <scope>NUCLEOTIDE SEQUENCE [LARGE SCALE GENOMIC DNA]</scope>
    <source>
        <strain evidence="1 2">DSM 18899</strain>
    </source>
</reference>
<dbReference type="InterPro" id="IPR011748">
    <property type="entry name" value="Unchr_phage_tail-like"/>
</dbReference>
<sequence length="729" mass="78635">MNSLRASLSPAAEGLREMRGRSHWLRCGFVQTALQDEVVTLAPDALGAQSLDSAASFSGGFAGLSFDRHCRVFHPLADGQLEWLAWGKQTQLGIPADIPSPYPLSGAESESGDFGSAAPLPKAIVALACDEADYLYAADPLTPAIWLIDSWQAEIARQIATSGRPLDLCAQQGRVYALLDTPAWLSLSPCDAPQLLPWPLSLPAAERLDVASDGRAFVLLQAGTANAELRCLHDLSLKLPVPFCTDFLIEAPEAELGMRMVFARRPGEDFLCQRLLGRHFSPLPGLHAAGYDGRGIARAPDGRIAYWTARGLRHAAPARARYHTQGRVFGFALDSGLEQTRWGLIRLQACIPPGTSLRVRCYSRDELDDLQPLLRTPPAGEALQPIAEPALSPLPEQAMLDSDGGPGQALYLDSSARPLSAPLPDGFADYEAPVWCAPGRYLWLVFDLSGTRSKTPRLRRAQVEYPGHGLLGQLPRTLWREPSAQDFLQRYLAPIAAMLGEWGAVSEGRQRLLDPRVAPAEALDWLASFVGLALDPVWPEAARRRLIAEAAALFRRRGTLWSLQRMIELLIGAQSVLIETYRLRGGGVVGNAEATASRSVLGSGFRVGGSIGRDGETALPAAAEQPFEGFAHRFSVTVLADLDEEALRAVRKLIETHKPAHTLFDVCTVAVGTRVGVGLHLGLASVIGKSSGFDPMILGDAVLGKGYTLGRPELDRRAPEAGSWQGDGP</sequence>
<dbReference type="OrthoDB" id="370073at2"/>
<dbReference type="AlphaFoldDB" id="A0A1K2HLD4"/>